<evidence type="ECO:0000313" key="3">
    <source>
        <dbReference type="Proteomes" id="UP001177744"/>
    </source>
</evidence>
<protein>
    <submittedName>
        <fullName evidence="2">Uncharacterized protein</fullName>
    </submittedName>
</protein>
<dbReference type="InterPro" id="IPR032747">
    <property type="entry name" value="NUFIP2"/>
</dbReference>
<feature type="region of interest" description="Disordered" evidence="1">
    <location>
        <begin position="91"/>
        <end position="133"/>
    </location>
</feature>
<keyword evidence="3" id="KW-1185">Reference proteome</keyword>
<dbReference type="AlphaFoldDB" id="A0AA40HUL6"/>
<feature type="compositionally biased region" description="Basic and acidic residues" evidence="1">
    <location>
        <begin position="93"/>
        <end position="102"/>
    </location>
</feature>
<dbReference type="EMBL" id="JAULJE010000011">
    <property type="protein sequence ID" value="KAK1337205.1"/>
    <property type="molecule type" value="Genomic_DNA"/>
</dbReference>
<dbReference type="PANTHER" id="PTHR28333">
    <property type="entry name" value="NUCLEAR FRAGILE X MENTAL RETARDATION-INTERACTING PROTEIN 2"/>
    <property type="match status" value="1"/>
</dbReference>
<gene>
    <name evidence="2" type="ORF">QTO34_001828</name>
</gene>
<dbReference type="Proteomes" id="UP001177744">
    <property type="component" value="Unassembled WGS sequence"/>
</dbReference>
<organism evidence="2 3">
    <name type="scientific">Cnephaeus nilssonii</name>
    <name type="common">Northern bat</name>
    <name type="synonym">Eptesicus nilssonii</name>
    <dbReference type="NCBI Taxonomy" id="3371016"/>
    <lineage>
        <taxon>Eukaryota</taxon>
        <taxon>Metazoa</taxon>
        <taxon>Chordata</taxon>
        <taxon>Craniata</taxon>
        <taxon>Vertebrata</taxon>
        <taxon>Euteleostomi</taxon>
        <taxon>Mammalia</taxon>
        <taxon>Eutheria</taxon>
        <taxon>Laurasiatheria</taxon>
        <taxon>Chiroptera</taxon>
        <taxon>Yangochiroptera</taxon>
        <taxon>Vespertilionidae</taxon>
        <taxon>Cnephaeus</taxon>
    </lineage>
</organism>
<name>A0AA40HUL6_CNENI</name>
<dbReference type="GO" id="GO:0005654">
    <property type="term" value="C:nucleoplasm"/>
    <property type="evidence" value="ECO:0007669"/>
    <property type="project" value="TreeGrafter"/>
</dbReference>
<feature type="compositionally biased region" description="Low complexity" evidence="1">
    <location>
        <begin position="110"/>
        <end position="120"/>
    </location>
</feature>
<comment type="caution">
    <text evidence="2">The sequence shown here is derived from an EMBL/GenBank/DDBJ whole genome shotgun (WGS) entry which is preliminary data.</text>
</comment>
<evidence type="ECO:0000256" key="1">
    <source>
        <dbReference type="SAM" id="MobiDB-lite"/>
    </source>
</evidence>
<dbReference type="Pfam" id="PF15293">
    <property type="entry name" value="NUFIP2"/>
    <property type="match status" value="2"/>
</dbReference>
<feature type="region of interest" description="Disordered" evidence="1">
    <location>
        <begin position="281"/>
        <end position="305"/>
    </location>
</feature>
<dbReference type="GO" id="GO:0003723">
    <property type="term" value="F:RNA binding"/>
    <property type="evidence" value="ECO:0007669"/>
    <property type="project" value="InterPro"/>
</dbReference>
<dbReference type="PANTHER" id="PTHR28333:SF2">
    <property type="entry name" value="FMR1-INTERACTING PROTEIN NUFIP2"/>
    <property type="match status" value="1"/>
</dbReference>
<proteinExistence type="predicted"/>
<accession>A0AA40HUL6</accession>
<dbReference type="GO" id="GO:0010494">
    <property type="term" value="C:cytoplasmic stress granule"/>
    <property type="evidence" value="ECO:0007669"/>
    <property type="project" value="TreeGrafter"/>
</dbReference>
<feature type="region of interest" description="Disordered" evidence="1">
    <location>
        <begin position="21"/>
        <end position="41"/>
    </location>
</feature>
<reference evidence="2" key="1">
    <citation type="submission" date="2023-06" db="EMBL/GenBank/DDBJ databases">
        <title>Reference genome for the Northern bat (Eptesicus nilssonii), a most northern bat species.</title>
        <authorList>
            <person name="Laine V.N."/>
            <person name="Pulliainen A.T."/>
            <person name="Lilley T.M."/>
        </authorList>
    </citation>
    <scope>NUCLEOTIDE SEQUENCE</scope>
    <source>
        <strain evidence="2">BLF_Eptnil</strain>
        <tissue evidence="2">Kidney</tissue>
    </source>
</reference>
<evidence type="ECO:0000313" key="2">
    <source>
        <dbReference type="EMBL" id="KAK1337205.1"/>
    </source>
</evidence>
<sequence>MAKILKSSTFAIESEDFPVAPATGTQQVGHVGEKMKSHRRGMLEPPGQELLVAAAGRALWIWFSSGLLYDGCGKKQKPLEVPARALTRGYVGESEKTRKASSDPDGTAAHSLSQESQPQPQHHHSHYHLPNSSRSGCTTTTIIISTATATTAITTTFTCSLTSTCSTDPSCPNAQLKQLEHEQKHALNTGCGEPNGNAGEREISLKKLGSDVATNPSARVLGGDQQVVDTNLKQTTKKNGKTYEKKSEENHSVDKSDLVVIPNGVVTNNSGCITNGYMGKGAGNGGSGSESGYTIPDKRKARRNSAKDCEKLNLLEDQCTKFCTGRVPRSGR</sequence>